<name>A0ABR7LAE9_9PSEU</name>
<protein>
    <submittedName>
        <fullName evidence="2">DUF397 domain-containing protein</fullName>
    </submittedName>
</protein>
<evidence type="ECO:0000313" key="3">
    <source>
        <dbReference type="Proteomes" id="UP000734823"/>
    </source>
</evidence>
<organism evidence="2 3">
    <name type="scientific">Actinokineospora xionganensis</name>
    <dbReference type="NCBI Taxonomy" id="2684470"/>
    <lineage>
        <taxon>Bacteria</taxon>
        <taxon>Bacillati</taxon>
        <taxon>Actinomycetota</taxon>
        <taxon>Actinomycetes</taxon>
        <taxon>Pseudonocardiales</taxon>
        <taxon>Pseudonocardiaceae</taxon>
        <taxon>Actinokineospora</taxon>
    </lineage>
</organism>
<dbReference type="Pfam" id="PF04149">
    <property type="entry name" value="DUF397"/>
    <property type="match status" value="1"/>
</dbReference>
<keyword evidence="3" id="KW-1185">Reference proteome</keyword>
<evidence type="ECO:0000313" key="2">
    <source>
        <dbReference type="EMBL" id="MBC6449538.1"/>
    </source>
</evidence>
<sequence>MHAEWRKSSFSNAESVDCVEVSYSAEVWLRDSKKPDAGTLRLPASSWLPAHLTSLTVRTG</sequence>
<feature type="domain" description="DUF397" evidence="1">
    <location>
        <begin position="3"/>
        <end position="47"/>
    </location>
</feature>
<proteinExistence type="predicted"/>
<dbReference type="InterPro" id="IPR007278">
    <property type="entry name" value="DUF397"/>
</dbReference>
<accession>A0ABR7LAE9</accession>
<comment type="caution">
    <text evidence="2">The sequence shown here is derived from an EMBL/GenBank/DDBJ whole genome shotgun (WGS) entry which is preliminary data.</text>
</comment>
<dbReference type="RefSeq" id="WP_187222387.1">
    <property type="nucleotide sequence ID" value="NZ_JABVED010000011.1"/>
</dbReference>
<dbReference type="EMBL" id="JABVED010000011">
    <property type="protein sequence ID" value="MBC6449538.1"/>
    <property type="molecule type" value="Genomic_DNA"/>
</dbReference>
<dbReference type="Proteomes" id="UP000734823">
    <property type="component" value="Unassembled WGS sequence"/>
</dbReference>
<reference evidence="2 3" key="1">
    <citation type="submission" date="2020-06" db="EMBL/GenBank/DDBJ databases">
        <title>Actinokineospora xiongansis sp. nov., isolated from soil of Baiyangdian.</title>
        <authorList>
            <person name="Zhang X."/>
        </authorList>
    </citation>
    <scope>NUCLEOTIDE SEQUENCE [LARGE SCALE GENOMIC DNA]</scope>
    <source>
        <strain evidence="2 3">HBU206404</strain>
    </source>
</reference>
<evidence type="ECO:0000259" key="1">
    <source>
        <dbReference type="Pfam" id="PF04149"/>
    </source>
</evidence>
<gene>
    <name evidence="2" type="ORF">GPZ80_20450</name>
</gene>